<keyword evidence="6 12" id="KW-0997">Cell inner membrane</keyword>
<dbReference type="Proteomes" id="UP001548590">
    <property type="component" value="Unassembled WGS sequence"/>
</dbReference>
<comment type="subunit">
    <text evidence="3">Forms a membrane-associated complex with FtsE.</text>
</comment>
<keyword evidence="5 12" id="KW-1003">Cell membrane</keyword>
<comment type="caution">
    <text evidence="16">The sequence shown here is derived from an EMBL/GenBank/DDBJ whole genome shotgun (WGS) entry which is preliminary data.</text>
</comment>
<accession>A0ABV2CMT4</accession>
<organism evidence="16 17">
    <name type="scientific">Uliginosibacterium paludis</name>
    <dbReference type="NCBI Taxonomy" id="1615952"/>
    <lineage>
        <taxon>Bacteria</taxon>
        <taxon>Pseudomonadati</taxon>
        <taxon>Pseudomonadota</taxon>
        <taxon>Betaproteobacteria</taxon>
        <taxon>Rhodocyclales</taxon>
        <taxon>Zoogloeaceae</taxon>
        <taxon>Uliginosibacterium</taxon>
    </lineage>
</organism>
<dbReference type="InterPro" id="IPR040690">
    <property type="entry name" value="FtsX_ECD"/>
</dbReference>
<evidence type="ECO:0000256" key="4">
    <source>
        <dbReference type="ARBA" id="ARBA00021907"/>
    </source>
</evidence>
<evidence type="ECO:0000256" key="1">
    <source>
        <dbReference type="ARBA" id="ARBA00004429"/>
    </source>
</evidence>
<feature type="domain" description="FtsX extracellular" evidence="15">
    <location>
        <begin position="62"/>
        <end position="154"/>
    </location>
</feature>
<dbReference type="NCBIfam" id="TIGR00439">
    <property type="entry name" value="FtsX_Gneg"/>
    <property type="match status" value="1"/>
</dbReference>
<evidence type="ECO:0000256" key="11">
    <source>
        <dbReference type="ARBA" id="ARBA00023306"/>
    </source>
</evidence>
<keyword evidence="11 12" id="KW-0131">Cell cycle</keyword>
<feature type="transmembrane region" description="Helical" evidence="13">
    <location>
        <begin position="273"/>
        <end position="292"/>
    </location>
</feature>
<evidence type="ECO:0000256" key="13">
    <source>
        <dbReference type="SAM" id="Phobius"/>
    </source>
</evidence>
<feature type="transmembrane region" description="Helical" evidence="13">
    <location>
        <begin position="24"/>
        <end position="47"/>
    </location>
</feature>
<comment type="function">
    <text evidence="12">Part of the ABC transporter FtsEX involved in cellular division.</text>
</comment>
<feature type="transmembrane region" description="Helical" evidence="13">
    <location>
        <begin position="174"/>
        <end position="194"/>
    </location>
</feature>
<evidence type="ECO:0000256" key="6">
    <source>
        <dbReference type="ARBA" id="ARBA00022519"/>
    </source>
</evidence>
<dbReference type="InterPro" id="IPR003838">
    <property type="entry name" value="ABC3_permease_C"/>
</dbReference>
<dbReference type="InterPro" id="IPR004513">
    <property type="entry name" value="FtsX"/>
</dbReference>
<protein>
    <recommendedName>
        <fullName evidence="4 12">Cell division protein FtsX</fullName>
    </recommendedName>
</protein>
<keyword evidence="17" id="KW-1185">Reference proteome</keyword>
<evidence type="ECO:0000256" key="3">
    <source>
        <dbReference type="ARBA" id="ARBA00011160"/>
    </source>
</evidence>
<evidence type="ECO:0000256" key="2">
    <source>
        <dbReference type="ARBA" id="ARBA00007379"/>
    </source>
</evidence>
<evidence type="ECO:0000256" key="10">
    <source>
        <dbReference type="ARBA" id="ARBA00023136"/>
    </source>
</evidence>
<evidence type="ECO:0000256" key="8">
    <source>
        <dbReference type="ARBA" id="ARBA00022692"/>
    </source>
</evidence>
<gene>
    <name evidence="16" type="primary">ftsX</name>
    <name evidence="16" type="ORF">ABVT11_04715</name>
</gene>
<proteinExistence type="inferred from homology"/>
<dbReference type="EMBL" id="JBEWLZ010000002">
    <property type="protein sequence ID" value="MET1489117.1"/>
    <property type="molecule type" value="Genomic_DNA"/>
</dbReference>
<name>A0ABV2CMT4_9RHOO</name>
<evidence type="ECO:0000313" key="16">
    <source>
        <dbReference type="EMBL" id="MET1489117.1"/>
    </source>
</evidence>
<evidence type="ECO:0000259" key="14">
    <source>
        <dbReference type="Pfam" id="PF02687"/>
    </source>
</evidence>
<dbReference type="Pfam" id="PF18075">
    <property type="entry name" value="FtsX_ECD"/>
    <property type="match status" value="1"/>
</dbReference>
<reference evidence="16 17" key="1">
    <citation type="submission" date="2024-07" db="EMBL/GenBank/DDBJ databases">
        <title>Uliginosibacterium paludis KCTC:42655.</title>
        <authorList>
            <person name="Kim M.K."/>
        </authorList>
    </citation>
    <scope>NUCLEOTIDE SEQUENCE [LARGE SCALE GENOMIC DNA]</scope>
    <source>
        <strain evidence="16 17">KCTC 42655</strain>
    </source>
</reference>
<dbReference type="InterPro" id="IPR047590">
    <property type="entry name" value="FtsX_proteobact-type"/>
</dbReference>
<dbReference type="Gene3D" id="3.30.70.3040">
    <property type="match status" value="1"/>
</dbReference>
<dbReference type="PANTHER" id="PTHR47755:SF1">
    <property type="entry name" value="CELL DIVISION PROTEIN FTSX"/>
    <property type="match status" value="1"/>
</dbReference>
<dbReference type="PIRSF" id="PIRSF003097">
    <property type="entry name" value="FtsX"/>
    <property type="match status" value="1"/>
</dbReference>
<feature type="transmembrane region" description="Helical" evidence="13">
    <location>
        <begin position="222"/>
        <end position="241"/>
    </location>
</feature>
<evidence type="ECO:0000256" key="5">
    <source>
        <dbReference type="ARBA" id="ARBA00022475"/>
    </source>
</evidence>
<feature type="domain" description="ABC3 transporter permease C-terminal" evidence="14">
    <location>
        <begin position="177"/>
        <end position="294"/>
    </location>
</feature>
<comment type="similarity">
    <text evidence="2 12">Belongs to the ABC-4 integral membrane protein family. FtsX subfamily.</text>
</comment>
<keyword evidence="10 12" id="KW-0472">Membrane</keyword>
<keyword evidence="7 12" id="KW-0132">Cell division</keyword>
<evidence type="ECO:0000313" key="17">
    <source>
        <dbReference type="Proteomes" id="UP001548590"/>
    </source>
</evidence>
<comment type="subcellular location">
    <subcellularLocation>
        <location evidence="1">Cell inner membrane</location>
        <topology evidence="1">Multi-pass membrane protein</topology>
    </subcellularLocation>
</comment>
<dbReference type="Pfam" id="PF02687">
    <property type="entry name" value="FtsX"/>
    <property type="match status" value="1"/>
</dbReference>
<evidence type="ECO:0000256" key="9">
    <source>
        <dbReference type="ARBA" id="ARBA00022989"/>
    </source>
</evidence>
<evidence type="ECO:0000256" key="12">
    <source>
        <dbReference type="PIRNR" id="PIRNR003097"/>
    </source>
</evidence>
<sequence length="302" mass="32484">MSPSFHPHGIALRQALSRLGAKPLATFLSALVVAIALSLPVLGLVLVDNVGSLARGVSGKPEISAFLKRGTDPVQIRAIESRLRADPRIAALRFVPRDEALRQLAERGGFADVAGALTENPLPDAYIIEPKGDEPEVFEKLRTELAALPEVDVVQLDSAWVTRLHAAVSLARQAMLLLAFLLGAALVIVTFNTIRLQILTQRHEISVSLLLGATRSFVRRPYLYFGLLQGLLGGLVAWALVEGLVRLIAPGVETLARSYNIVVEIQGPTPLQAVLLLLFSAVLGWVGAGLSVRRHLHDGPVD</sequence>
<evidence type="ECO:0000259" key="15">
    <source>
        <dbReference type="Pfam" id="PF18075"/>
    </source>
</evidence>
<dbReference type="RefSeq" id="WP_345924246.1">
    <property type="nucleotide sequence ID" value="NZ_JBDIVF010000001.1"/>
</dbReference>
<keyword evidence="8 13" id="KW-0812">Transmembrane</keyword>
<keyword evidence="9 13" id="KW-1133">Transmembrane helix</keyword>
<dbReference type="PANTHER" id="PTHR47755">
    <property type="entry name" value="CELL DIVISION PROTEIN FTSX"/>
    <property type="match status" value="1"/>
</dbReference>
<evidence type="ECO:0000256" key="7">
    <source>
        <dbReference type="ARBA" id="ARBA00022618"/>
    </source>
</evidence>